<dbReference type="EMBL" id="JAWMWH010000001">
    <property type="protein sequence ID" value="MEJ6400286.1"/>
    <property type="molecule type" value="Genomic_DNA"/>
</dbReference>
<name>A0ABU8SK86_9LACO</name>
<dbReference type="PANTHER" id="PTHR37804:SF1">
    <property type="entry name" value="CDAA REGULATORY PROTEIN CDAR"/>
    <property type="match status" value="1"/>
</dbReference>
<comment type="caution">
    <text evidence="1">The sequence shown here is derived from an EMBL/GenBank/DDBJ whole genome shotgun (WGS) entry which is preliminary data.</text>
</comment>
<evidence type="ECO:0000313" key="2">
    <source>
        <dbReference type="Proteomes" id="UP001370590"/>
    </source>
</evidence>
<sequence length="319" mass="34769">MKKFFNSSFFYLILSLVFAILLYVYANQDKLTFTNNDNDSITQLASTKKANVSANLQLNVNSSKYFVTGYPDKVNVSLSGPTALVTTTTNTQNFHIYADLSKLGIGKHKVRLTQSGLNSELQYKINPSYITVNIQPRQTVSLPVKVSYDKDAIASGYEVGKPIASDSKVKATGASSEISKAVKVIAKLNLSQNTNSTVNSQAILEAVDAKGNTVSVILTPATTNVHLPISSGNYKQLPLKFQANNKASNKTYAFTSNTKKVKVFGTSSQLEKIKNVIVNVDVSDINASETKTIQLDKSLSKVSGFDPDRVKFKVTVKDK</sequence>
<evidence type="ECO:0000313" key="1">
    <source>
        <dbReference type="EMBL" id="MEJ6400286.1"/>
    </source>
</evidence>
<dbReference type="InterPro" id="IPR012505">
    <property type="entry name" value="YbbR"/>
</dbReference>
<dbReference type="InterPro" id="IPR053154">
    <property type="entry name" value="c-di-AMP_regulator"/>
</dbReference>
<protein>
    <submittedName>
        <fullName evidence="1">CdaR family protein</fullName>
    </submittedName>
</protein>
<dbReference type="Pfam" id="PF07949">
    <property type="entry name" value="YbbR"/>
    <property type="match status" value="3"/>
</dbReference>
<dbReference type="Gene3D" id="2.170.120.30">
    <property type="match status" value="1"/>
</dbReference>
<reference evidence="1 2" key="1">
    <citation type="submission" date="2023-10" db="EMBL/GenBank/DDBJ databases">
        <title>Nicoliella lavandulae sp. nov. isolated from Lavandula angustifolia flowers.</title>
        <authorList>
            <person name="Alcantara C."/>
            <person name="Zuniga M."/>
            <person name="Landete J.M."/>
            <person name="Monedero V."/>
        </authorList>
    </citation>
    <scope>NUCLEOTIDE SEQUENCE [LARGE SCALE GENOMIC DNA]</scope>
    <source>
        <strain evidence="1 2">Es01</strain>
    </source>
</reference>
<proteinExistence type="predicted"/>
<dbReference type="Gene3D" id="2.170.120.40">
    <property type="entry name" value="YbbR-like domain"/>
    <property type="match status" value="2"/>
</dbReference>
<organism evidence="1 2">
    <name type="scientific">Nicoliella lavandulae</name>
    <dbReference type="NCBI Taxonomy" id="3082954"/>
    <lineage>
        <taxon>Bacteria</taxon>
        <taxon>Bacillati</taxon>
        <taxon>Bacillota</taxon>
        <taxon>Bacilli</taxon>
        <taxon>Lactobacillales</taxon>
        <taxon>Lactobacillaceae</taxon>
        <taxon>Nicoliella</taxon>
    </lineage>
</organism>
<dbReference type="RefSeq" id="WP_339960099.1">
    <property type="nucleotide sequence ID" value="NZ_JAWMWH010000001.1"/>
</dbReference>
<accession>A0ABU8SK86</accession>
<gene>
    <name evidence="1" type="ORF">R4146_03755</name>
</gene>
<dbReference type="PANTHER" id="PTHR37804">
    <property type="entry name" value="CDAA REGULATORY PROTEIN CDAR"/>
    <property type="match status" value="1"/>
</dbReference>
<keyword evidence="2" id="KW-1185">Reference proteome</keyword>
<dbReference type="Proteomes" id="UP001370590">
    <property type="component" value="Unassembled WGS sequence"/>
</dbReference>